<keyword evidence="1" id="KW-0175">Coiled coil</keyword>
<evidence type="ECO:0000256" key="1">
    <source>
        <dbReference type="SAM" id="Coils"/>
    </source>
</evidence>
<protein>
    <submittedName>
        <fullName evidence="2">Transcription elongation GreA/GreB family factor</fullName>
    </submittedName>
</protein>
<keyword evidence="3" id="KW-1185">Reference proteome</keyword>
<accession>A0ABU1K2C1</accession>
<evidence type="ECO:0000313" key="3">
    <source>
        <dbReference type="Proteomes" id="UP001257659"/>
    </source>
</evidence>
<dbReference type="EMBL" id="JAVDQA010000001">
    <property type="protein sequence ID" value="MDR6299750.1"/>
    <property type="molecule type" value="Genomic_DNA"/>
</dbReference>
<comment type="caution">
    <text evidence="2">The sequence shown here is derived from an EMBL/GenBank/DDBJ whole genome shotgun (WGS) entry which is preliminary data.</text>
</comment>
<organism evidence="2 3">
    <name type="scientific">Mesonia maritima</name>
    <dbReference type="NCBI Taxonomy" id="1793873"/>
    <lineage>
        <taxon>Bacteria</taxon>
        <taxon>Pseudomonadati</taxon>
        <taxon>Bacteroidota</taxon>
        <taxon>Flavobacteriia</taxon>
        <taxon>Flavobacteriales</taxon>
        <taxon>Flavobacteriaceae</taxon>
        <taxon>Mesonia</taxon>
    </lineage>
</organism>
<reference evidence="2 3" key="1">
    <citation type="submission" date="2023-07" db="EMBL/GenBank/DDBJ databases">
        <title>Genomic Encyclopedia of Type Strains, Phase IV (KMG-IV): sequencing the most valuable type-strain genomes for metagenomic binning, comparative biology and taxonomic classification.</title>
        <authorList>
            <person name="Goeker M."/>
        </authorList>
    </citation>
    <scope>NUCLEOTIDE SEQUENCE [LARGE SCALE GENOMIC DNA]</scope>
    <source>
        <strain evidence="2 3">DSM 102814</strain>
    </source>
</reference>
<dbReference type="Proteomes" id="UP001257659">
    <property type="component" value="Unassembled WGS sequence"/>
</dbReference>
<feature type="coiled-coil region" evidence="1">
    <location>
        <begin position="50"/>
        <end position="77"/>
    </location>
</feature>
<gene>
    <name evidence="2" type="ORF">GGR31_000366</name>
</gene>
<proteinExistence type="predicted"/>
<sequence>MKKNKSILFEKCRDYLKERINRIKSSLNDLDEALANEIKSSAGDKYETSREMINAEINQLSGQLKQFKEQEEILELAIQRKESGKIQLGSLVKTTAANYLICISVRKLEVENEIYFAIGANSPIAKNMLDKTEGDSFSFQQKEILIREVQ</sequence>
<name>A0ABU1K2C1_9FLAO</name>
<evidence type="ECO:0000313" key="2">
    <source>
        <dbReference type="EMBL" id="MDR6299750.1"/>
    </source>
</evidence>
<dbReference type="RefSeq" id="WP_309726695.1">
    <property type="nucleotide sequence ID" value="NZ_JAVDQA010000001.1"/>
</dbReference>